<protein>
    <recommendedName>
        <fullName evidence="6">Glycolate oxidase iron-sulfur subunit</fullName>
        <ecNumber evidence="6">1.1.99.14</ecNumber>
    </recommendedName>
</protein>
<dbReference type="PROSITE" id="PS51379">
    <property type="entry name" value="4FE4S_FER_2"/>
    <property type="match status" value="2"/>
</dbReference>
<keyword evidence="4 6" id="KW-0408">Iron</keyword>
<evidence type="ECO:0000259" key="7">
    <source>
        <dbReference type="PROSITE" id="PS51379"/>
    </source>
</evidence>
<evidence type="ECO:0000256" key="5">
    <source>
        <dbReference type="ARBA" id="ARBA00023014"/>
    </source>
</evidence>
<accession>A0ABP3G678</accession>
<feature type="domain" description="4Fe-4S ferredoxin-type" evidence="7">
    <location>
        <begin position="14"/>
        <end position="46"/>
    </location>
</feature>
<keyword evidence="6" id="KW-0249">Electron transport</keyword>
<organism evidence="8 9">
    <name type="scientific">Bacillus carboniphilus</name>
    <dbReference type="NCBI Taxonomy" id="86663"/>
    <lineage>
        <taxon>Bacteria</taxon>
        <taxon>Bacillati</taxon>
        <taxon>Bacillota</taxon>
        <taxon>Bacilli</taxon>
        <taxon>Bacillales</taxon>
        <taxon>Bacillaceae</taxon>
        <taxon>Bacillus</taxon>
    </lineage>
</organism>
<dbReference type="InterPro" id="IPR017900">
    <property type="entry name" value="4Fe4S_Fe_S_CS"/>
</dbReference>
<sequence>MTQTALQQKIQQGFNEEIDEESLLDCMRCGFCLPACPTYIQTGQDEAHSPRGRIALIKAVRDGFVSWDDDIENSLNVCLGCRACEPACPAGVQYGHILENARAVIHESKNKGMMEKTVRNIAFGYLFEDKRNMSKATGLIRFYQKSGIQKLSRKIGFLHLFPEPMRQMEKILPAIPKQKEHKTRGTLFPAIGERKSTVAFFTGCLMDTMFTKTNQYTIALLQKAGCEVWIPEQQGCCGALHAHSGEKDRAASLAKRNIEAFEAMDIDYIVNNAGGCGAFLHDYPFVLERDSEWHDRALRFQEKVIDISSILTKLDISNVNMKSKQSVIVTYQDSCHLRNVSKVVNEPRDILKSIQNVEYVELDGAEYCCGSAGIYNLLESKMSMKILDEKMEKVKETNAAIIVTSNPGCLLQMKLGIERAGVSDRMQAVHLVDFLSDYVEVN</sequence>
<dbReference type="PROSITE" id="PS00198">
    <property type="entry name" value="4FE4S_FER_1"/>
    <property type="match status" value="2"/>
</dbReference>
<comment type="cofactor">
    <cofactor evidence="6">
        <name>[4Fe-4S] cluster</name>
        <dbReference type="ChEBI" id="CHEBI:49883"/>
    </cofactor>
    <text evidence="6">Binds 2 [4Fe-4S] clusters.</text>
</comment>
<evidence type="ECO:0000313" key="8">
    <source>
        <dbReference type="EMBL" id="GAA0336877.1"/>
    </source>
</evidence>
<keyword evidence="2 6" id="KW-0479">Metal-binding</keyword>
<dbReference type="InterPro" id="IPR012257">
    <property type="entry name" value="Glc_ox_4Fe-4S"/>
</dbReference>
<evidence type="ECO:0000256" key="2">
    <source>
        <dbReference type="ARBA" id="ARBA00022723"/>
    </source>
</evidence>
<dbReference type="EMBL" id="BAAADJ010000049">
    <property type="protein sequence ID" value="GAA0336877.1"/>
    <property type="molecule type" value="Genomic_DNA"/>
</dbReference>
<evidence type="ECO:0000256" key="6">
    <source>
        <dbReference type="PIRNR" id="PIRNR000139"/>
    </source>
</evidence>
<dbReference type="PANTHER" id="PTHR32479">
    <property type="entry name" value="GLYCOLATE OXIDASE IRON-SULFUR SUBUNIT"/>
    <property type="match status" value="1"/>
</dbReference>
<evidence type="ECO:0000256" key="3">
    <source>
        <dbReference type="ARBA" id="ARBA00022737"/>
    </source>
</evidence>
<dbReference type="Proteomes" id="UP001500782">
    <property type="component" value="Unassembled WGS sequence"/>
</dbReference>
<keyword evidence="1 6" id="KW-0004">4Fe-4S</keyword>
<dbReference type="SUPFAM" id="SSF46548">
    <property type="entry name" value="alpha-helical ferredoxin"/>
    <property type="match status" value="1"/>
</dbReference>
<dbReference type="RefSeq" id="WP_343800247.1">
    <property type="nucleotide sequence ID" value="NZ_BAAADJ010000049.1"/>
</dbReference>
<comment type="catalytic activity">
    <reaction evidence="6">
        <text>glycolate + A = glyoxylate + AH2</text>
        <dbReference type="Rhea" id="RHEA:21264"/>
        <dbReference type="ChEBI" id="CHEBI:13193"/>
        <dbReference type="ChEBI" id="CHEBI:17499"/>
        <dbReference type="ChEBI" id="CHEBI:29805"/>
        <dbReference type="ChEBI" id="CHEBI:36655"/>
        <dbReference type="EC" id="1.1.99.14"/>
    </reaction>
</comment>
<dbReference type="PIRSF" id="PIRSF000139">
    <property type="entry name" value="Glc_ox_4Fe-4S"/>
    <property type="match status" value="1"/>
</dbReference>
<evidence type="ECO:0000313" key="9">
    <source>
        <dbReference type="Proteomes" id="UP001500782"/>
    </source>
</evidence>
<reference evidence="9" key="1">
    <citation type="journal article" date="2019" name="Int. J. Syst. Evol. Microbiol.">
        <title>The Global Catalogue of Microorganisms (GCM) 10K type strain sequencing project: providing services to taxonomists for standard genome sequencing and annotation.</title>
        <authorList>
            <consortium name="The Broad Institute Genomics Platform"/>
            <consortium name="The Broad Institute Genome Sequencing Center for Infectious Disease"/>
            <person name="Wu L."/>
            <person name="Ma J."/>
        </authorList>
    </citation>
    <scope>NUCLEOTIDE SEQUENCE [LARGE SCALE GENOMIC DNA]</scope>
    <source>
        <strain evidence="9">JCM 9731</strain>
    </source>
</reference>
<dbReference type="InterPro" id="IPR009051">
    <property type="entry name" value="Helical_ferredxn"/>
</dbReference>
<name>A0ABP3G678_9BACI</name>
<dbReference type="EC" id="1.1.99.14" evidence="6"/>
<dbReference type="Pfam" id="PF13183">
    <property type="entry name" value="Fer4_8"/>
    <property type="match status" value="1"/>
</dbReference>
<keyword evidence="9" id="KW-1185">Reference proteome</keyword>
<comment type="function">
    <text evidence="6">Component of a complex that catalyzes the oxidation of glycolate to glyoxylate.</text>
</comment>
<gene>
    <name evidence="8" type="ORF">GCM10008967_28990</name>
</gene>
<dbReference type="PANTHER" id="PTHR32479:SF17">
    <property type="entry name" value="GLYCOLATE OXIDASE IRON-SULFUR SUBUNIT"/>
    <property type="match status" value="1"/>
</dbReference>
<feature type="domain" description="4Fe-4S ferredoxin-type" evidence="7">
    <location>
        <begin position="67"/>
        <end position="92"/>
    </location>
</feature>
<keyword evidence="3" id="KW-0677">Repeat</keyword>
<evidence type="ECO:0000256" key="4">
    <source>
        <dbReference type="ARBA" id="ARBA00023004"/>
    </source>
</evidence>
<proteinExistence type="predicted"/>
<comment type="catalytic activity">
    <reaction evidence="6">
        <text>(R)-lactate + A = pyruvate + AH2</text>
        <dbReference type="Rhea" id="RHEA:15089"/>
        <dbReference type="ChEBI" id="CHEBI:13193"/>
        <dbReference type="ChEBI" id="CHEBI:15361"/>
        <dbReference type="ChEBI" id="CHEBI:16004"/>
        <dbReference type="ChEBI" id="CHEBI:17499"/>
    </reaction>
</comment>
<dbReference type="InterPro" id="IPR017896">
    <property type="entry name" value="4Fe4S_Fe-S-bd"/>
</dbReference>
<dbReference type="InterPro" id="IPR004017">
    <property type="entry name" value="Cys_rich_dom"/>
</dbReference>
<dbReference type="Gene3D" id="1.10.1060.10">
    <property type="entry name" value="Alpha-helical ferredoxin"/>
    <property type="match status" value="1"/>
</dbReference>
<evidence type="ECO:0000256" key="1">
    <source>
        <dbReference type="ARBA" id="ARBA00022485"/>
    </source>
</evidence>
<keyword evidence="5 6" id="KW-0411">Iron-sulfur</keyword>
<keyword evidence="6" id="KW-0813">Transport</keyword>
<comment type="caution">
    <text evidence="8">The sequence shown here is derived from an EMBL/GenBank/DDBJ whole genome shotgun (WGS) entry which is preliminary data.</text>
</comment>
<dbReference type="Pfam" id="PF02754">
    <property type="entry name" value="CCG"/>
    <property type="match status" value="2"/>
</dbReference>